<gene>
    <name evidence="2" type="ORF">GON01_04940</name>
</gene>
<dbReference type="AlphaFoldDB" id="A0A6I4IYQ7"/>
<dbReference type="SUPFAM" id="SSF46894">
    <property type="entry name" value="C-terminal effector domain of the bipartite response regulators"/>
    <property type="match status" value="1"/>
</dbReference>
<evidence type="ECO:0000313" key="3">
    <source>
        <dbReference type="Proteomes" id="UP000441389"/>
    </source>
</evidence>
<dbReference type="GO" id="GO:0003677">
    <property type="term" value="F:DNA binding"/>
    <property type="evidence" value="ECO:0007669"/>
    <property type="project" value="InterPro"/>
</dbReference>
<sequence length="697" mass="75365">MVGRRRGPMASRLWVGEVAPRILVRCWGDFAIEDGATGADLKPRGRKARALLAYLVLHPGKAVSREKLTGLFWGDRAEEQARGSLRQTLFELRDLANGGGVLLVERESVALVPDRVLTDIEGMRALLEAGDFQALLAALPDRDELLFANLDGIDAGFDEWLHVERTRQRDLLVTLIGDASAAALATGQARSARAFHSRLLEFNPDDTRPASPSSDSPLSPPAFTATNEPRKWRAVAVAAAVLLATGTVGGAMWLRADAPVAPVPDRDVRELYNVAHQIIYQRNGEQFPMATQLLRRALALAPNDVAVMADLAAIIAMNNRTPDGLAEAERLARRAIQLDPNSATANGVLGMVLGFQSDEARAAVKKAARLNSNDPQIQFWLSNVLGVEGDYVGRLQALRRAAAIDPLWHRASGTAAVAAWELGYPDEAEAYVARLRERDPRLAFLCGYSVDMARGDYASVVRDTVAARQRLTEADAADSKLGMALLVLGYEQPARLLLRLPPPLWRIVSGAGPAPGELEPLLIAATVDDPAASLALTGLRETLKAGRAAEIVAAYDRRVGLLAELTAGNPSNVDLITNGLQVALALRAVGREREADELLVRADSAIRQSFSHGAVPNWLYAGASGVWAAQGRKEEALAALKAAIDRGWQYAPLTPLPDMAEIPSFAGLRGDPRFERLRQRLKDHIQRERRAVGPVPV</sequence>
<name>A0A6I4IYQ7_9SPHN</name>
<accession>A0A6I4IYQ7</accession>
<dbReference type="Gene3D" id="1.10.10.10">
    <property type="entry name" value="Winged helix-like DNA-binding domain superfamily/Winged helix DNA-binding domain"/>
    <property type="match status" value="1"/>
</dbReference>
<organism evidence="2 3">
    <name type="scientific">Sphingomonas horti</name>
    <dbReference type="NCBI Taxonomy" id="2682842"/>
    <lineage>
        <taxon>Bacteria</taxon>
        <taxon>Pseudomonadati</taxon>
        <taxon>Pseudomonadota</taxon>
        <taxon>Alphaproteobacteria</taxon>
        <taxon>Sphingomonadales</taxon>
        <taxon>Sphingomonadaceae</taxon>
        <taxon>Sphingomonas</taxon>
    </lineage>
</organism>
<dbReference type="InterPro" id="IPR051677">
    <property type="entry name" value="AfsR-DnrI-RedD_regulator"/>
</dbReference>
<dbReference type="PANTHER" id="PTHR35807">
    <property type="entry name" value="TRANSCRIPTIONAL REGULATOR REDD-RELATED"/>
    <property type="match status" value="1"/>
</dbReference>
<dbReference type="InterPro" id="IPR036388">
    <property type="entry name" value="WH-like_DNA-bd_sf"/>
</dbReference>
<dbReference type="GO" id="GO:0006355">
    <property type="term" value="P:regulation of DNA-templated transcription"/>
    <property type="evidence" value="ECO:0007669"/>
    <property type="project" value="InterPro"/>
</dbReference>
<dbReference type="Proteomes" id="UP000441389">
    <property type="component" value="Unassembled WGS sequence"/>
</dbReference>
<reference evidence="2 3" key="1">
    <citation type="submission" date="2019-12" db="EMBL/GenBank/DDBJ databases">
        <authorList>
            <person name="Huq M.A."/>
        </authorList>
    </citation>
    <scope>NUCLEOTIDE SEQUENCE [LARGE SCALE GENOMIC DNA]</scope>
    <source>
        <strain evidence="2 3">MAH-20</strain>
    </source>
</reference>
<evidence type="ECO:0000256" key="1">
    <source>
        <dbReference type="SAM" id="MobiDB-lite"/>
    </source>
</evidence>
<feature type="region of interest" description="Disordered" evidence="1">
    <location>
        <begin position="202"/>
        <end position="225"/>
    </location>
</feature>
<comment type="caution">
    <text evidence="2">The sequence shown here is derived from an EMBL/GenBank/DDBJ whole genome shotgun (WGS) entry which is preliminary data.</text>
</comment>
<evidence type="ECO:0000313" key="2">
    <source>
        <dbReference type="EMBL" id="MVO77285.1"/>
    </source>
</evidence>
<dbReference type="InterPro" id="IPR011990">
    <property type="entry name" value="TPR-like_helical_dom_sf"/>
</dbReference>
<protein>
    <submittedName>
        <fullName evidence="2">Uncharacterized protein</fullName>
    </submittedName>
</protein>
<dbReference type="EMBL" id="WQMS01000006">
    <property type="protein sequence ID" value="MVO77285.1"/>
    <property type="molecule type" value="Genomic_DNA"/>
</dbReference>
<dbReference type="PANTHER" id="PTHR35807:SF1">
    <property type="entry name" value="TRANSCRIPTIONAL REGULATOR REDD"/>
    <property type="match status" value="1"/>
</dbReference>
<proteinExistence type="predicted"/>
<keyword evidence="3" id="KW-1185">Reference proteome</keyword>
<dbReference type="Gene3D" id="1.25.40.10">
    <property type="entry name" value="Tetratricopeptide repeat domain"/>
    <property type="match status" value="2"/>
</dbReference>
<dbReference type="InterPro" id="IPR016032">
    <property type="entry name" value="Sig_transdc_resp-reg_C-effctor"/>
</dbReference>
<dbReference type="SUPFAM" id="SSF48452">
    <property type="entry name" value="TPR-like"/>
    <property type="match status" value="1"/>
</dbReference>